<dbReference type="CDD" id="cd06721">
    <property type="entry name" value="PDZ1_syntenin-like"/>
    <property type="match status" value="1"/>
</dbReference>
<dbReference type="InterPro" id="IPR036034">
    <property type="entry name" value="PDZ_sf"/>
</dbReference>
<dbReference type="GO" id="GO:0005634">
    <property type="term" value="C:nucleus"/>
    <property type="evidence" value="ECO:0007669"/>
    <property type="project" value="UniProtKB-SubCell"/>
</dbReference>
<evidence type="ECO:0000256" key="4">
    <source>
        <dbReference type="ARBA" id="ARBA00022475"/>
    </source>
</evidence>
<keyword evidence="7" id="KW-0446">Lipid-binding</keyword>
<keyword evidence="4" id="KW-1003">Cell membrane</keyword>
<evidence type="ECO:0000259" key="10">
    <source>
        <dbReference type="PROSITE" id="PS50106"/>
    </source>
</evidence>
<feature type="domain" description="PDZ" evidence="10">
    <location>
        <begin position="132"/>
        <end position="211"/>
    </location>
</feature>
<keyword evidence="9" id="KW-0539">Nucleus</keyword>
<comment type="subcellular location">
    <subcellularLocation>
        <location evidence="2">Cell membrane</location>
    </subcellularLocation>
    <subcellularLocation>
        <location evidence="3">Cytoplasm</location>
    </subcellularLocation>
    <subcellularLocation>
        <location evidence="1">Nucleus</location>
    </subcellularLocation>
</comment>
<dbReference type="GO" id="GO:0005886">
    <property type="term" value="C:plasma membrane"/>
    <property type="evidence" value="ECO:0007669"/>
    <property type="project" value="UniProtKB-SubCell"/>
</dbReference>
<evidence type="ECO:0000256" key="2">
    <source>
        <dbReference type="ARBA" id="ARBA00004236"/>
    </source>
</evidence>
<feature type="domain" description="PDZ" evidence="10">
    <location>
        <begin position="216"/>
        <end position="291"/>
    </location>
</feature>
<evidence type="ECO:0000313" key="12">
    <source>
        <dbReference type="Proteomes" id="UP001208570"/>
    </source>
</evidence>
<dbReference type="GO" id="GO:0005737">
    <property type="term" value="C:cytoplasm"/>
    <property type="evidence" value="ECO:0007669"/>
    <property type="project" value="UniProtKB-SubCell"/>
</dbReference>
<gene>
    <name evidence="11" type="ORF">LSH36_68g04044</name>
</gene>
<keyword evidence="8" id="KW-0472">Membrane</keyword>
<keyword evidence="6" id="KW-0677">Repeat</keyword>
<evidence type="ECO:0000256" key="1">
    <source>
        <dbReference type="ARBA" id="ARBA00004123"/>
    </source>
</evidence>
<dbReference type="PROSITE" id="PS50106">
    <property type="entry name" value="PDZ"/>
    <property type="match status" value="2"/>
</dbReference>
<dbReference type="FunFam" id="2.30.42.10:FF:000043">
    <property type="entry name" value="Syntenin-1 isoform X1"/>
    <property type="match status" value="1"/>
</dbReference>
<dbReference type="SUPFAM" id="SSF50156">
    <property type="entry name" value="PDZ domain-like"/>
    <property type="match status" value="2"/>
</dbReference>
<dbReference type="PANTHER" id="PTHR12345:SF3">
    <property type="entry name" value="PDZ DOMAIN-CONTAINING PROTEIN"/>
    <property type="match status" value="1"/>
</dbReference>
<evidence type="ECO:0000256" key="7">
    <source>
        <dbReference type="ARBA" id="ARBA00023121"/>
    </source>
</evidence>
<dbReference type="EMBL" id="JAODUP010000068">
    <property type="protein sequence ID" value="KAK2164125.1"/>
    <property type="molecule type" value="Genomic_DNA"/>
</dbReference>
<reference evidence="11" key="1">
    <citation type="journal article" date="2023" name="Mol. Biol. Evol.">
        <title>Third-Generation Sequencing Reveals the Adaptive Role of the Epigenome in Three Deep-Sea Polychaetes.</title>
        <authorList>
            <person name="Perez M."/>
            <person name="Aroh O."/>
            <person name="Sun Y."/>
            <person name="Lan Y."/>
            <person name="Juniper S.K."/>
            <person name="Young C.R."/>
            <person name="Angers B."/>
            <person name="Qian P.Y."/>
        </authorList>
    </citation>
    <scope>NUCLEOTIDE SEQUENCE</scope>
    <source>
        <strain evidence="11">P08H-3</strain>
    </source>
</reference>
<evidence type="ECO:0000313" key="11">
    <source>
        <dbReference type="EMBL" id="KAK2164125.1"/>
    </source>
</evidence>
<dbReference type="FunFam" id="2.30.42.10:FF:000065">
    <property type="entry name" value="syntenin-1 isoform X1"/>
    <property type="match status" value="1"/>
</dbReference>
<dbReference type="GO" id="GO:0008289">
    <property type="term" value="F:lipid binding"/>
    <property type="evidence" value="ECO:0007669"/>
    <property type="project" value="UniProtKB-KW"/>
</dbReference>
<proteinExistence type="predicted"/>
<protein>
    <recommendedName>
        <fullName evidence="10">PDZ domain-containing protein</fullName>
    </recommendedName>
</protein>
<evidence type="ECO:0000256" key="5">
    <source>
        <dbReference type="ARBA" id="ARBA00022490"/>
    </source>
</evidence>
<keyword evidence="5" id="KW-0963">Cytoplasm</keyword>
<comment type="caution">
    <text evidence="11">The sequence shown here is derived from an EMBL/GenBank/DDBJ whole genome shotgun (WGS) entry which is preliminary data.</text>
</comment>
<evidence type="ECO:0000256" key="9">
    <source>
        <dbReference type="ARBA" id="ARBA00023242"/>
    </source>
</evidence>
<dbReference type="AlphaFoldDB" id="A0AAD9NBP4"/>
<dbReference type="InterPro" id="IPR051230">
    <property type="entry name" value="APP-Binding"/>
</dbReference>
<dbReference type="Gene3D" id="2.30.42.10">
    <property type="match status" value="2"/>
</dbReference>
<organism evidence="11 12">
    <name type="scientific">Paralvinella palmiformis</name>
    <dbReference type="NCBI Taxonomy" id="53620"/>
    <lineage>
        <taxon>Eukaryota</taxon>
        <taxon>Metazoa</taxon>
        <taxon>Spiralia</taxon>
        <taxon>Lophotrochozoa</taxon>
        <taxon>Annelida</taxon>
        <taxon>Polychaeta</taxon>
        <taxon>Sedentaria</taxon>
        <taxon>Canalipalpata</taxon>
        <taxon>Terebellida</taxon>
        <taxon>Terebelliformia</taxon>
        <taxon>Alvinellidae</taxon>
        <taxon>Paralvinella</taxon>
    </lineage>
</organism>
<dbReference type="SMART" id="SM00228">
    <property type="entry name" value="PDZ"/>
    <property type="match status" value="2"/>
</dbReference>
<accession>A0AAD9NBP4</accession>
<dbReference type="Pfam" id="PF00595">
    <property type="entry name" value="PDZ"/>
    <property type="match status" value="2"/>
</dbReference>
<sequence>MSGLYPSLEDMEAGKMVQAQQQFVQAAQATAQATAHAIAYPASQGPPAYTETAPSQLVTANALAMLYPSLEEYMGLDLSANSVKANMPVVANTTPDSQVAQRYTSTGQHQLAPLSGNSVGIARSEIKQGVREIVLCKDQNGKMGLRLRSVNKGVFVAFVYENSPAALAGLRFGDQILQINGENVAGWSTDKAMKYLRNCPADRTTMAVRDRPFERSITLQKDSVGTVGFVFKENKITALVKDSSAARNGVLIDHHLVEVNGQNVVGLKEKEIKKIFDESPRTVTITIIPSFIYDHIVKSIGSSLIKKHMDHSIPDA</sequence>
<name>A0AAD9NBP4_9ANNE</name>
<dbReference type="CDD" id="cd06794">
    <property type="entry name" value="PDZ2_syntenin-like"/>
    <property type="match status" value="1"/>
</dbReference>
<keyword evidence="12" id="KW-1185">Reference proteome</keyword>
<dbReference type="Proteomes" id="UP001208570">
    <property type="component" value="Unassembled WGS sequence"/>
</dbReference>
<evidence type="ECO:0000256" key="3">
    <source>
        <dbReference type="ARBA" id="ARBA00004496"/>
    </source>
</evidence>
<dbReference type="InterPro" id="IPR001478">
    <property type="entry name" value="PDZ"/>
</dbReference>
<dbReference type="PANTHER" id="PTHR12345">
    <property type="entry name" value="SYNTENIN RELATED"/>
    <property type="match status" value="1"/>
</dbReference>
<evidence type="ECO:0000256" key="8">
    <source>
        <dbReference type="ARBA" id="ARBA00023136"/>
    </source>
</evidence>
<evidence type="ECO:0000256" key="6">
    <source>
        <dbReference type="ARBA" id="ARBA00022737"/>
    </source>
</evidence>